<gene>
    <name evidence="4" type="ORF">EDS130_LOCUS33982</name>
</gene>
<organism evidence="4 5">
    <name type="scientific">Adineta ricciae</name>
    <name type="common">Rotifer</name>
    <dbReference type="NCBI Taxonomy" id="249248"/>
    <lineage>
        <taxon>Eukaryota</taxon>
        <taxon>Metazoa</taxon>
        <taxon>Spiralia</taxon>
        <taxon>Gnathifera</taxon>
        <taxon>Rotifera</taxon>
        <taxon>Eurotatoria</taxon>
        <taxon>Bdelloidea</taxon>
        <taxon>Adinetida</taxon>
        <taxon>Adinetidae</taxon>
        <taxon>Adineta</taxon>
    </lineage>
</organism>
<dbReference type="Gene3D" id="3.30.559.10">
    <property type="entry name" value="Chloramphenicol acetyltransferase-like domain"/>
    <property type="match status" value="1"/>
</dbReference>
<sequence>MTSKGHRRASLKQLKQRLMGPAENALIVTSQQHLGYMKVGEVLHLQGPYIPIESFILAVRRLQLRHPFLRSRLESNPAKPGTYLLQEDLSLNLNVIELLRNRSDHANFWRQQWKIREKEPAVIGQGLAEFWLLQDSNDDNDDSSPREIVVICEHSICDGLSLSTVAHELLLSLSEDDTNMFETSLNWPITMEAAVRRTLTKWNRVRTYGRFIPVALYWRATSCRRTVRIPLTPAHDSISEMAKHCQTEAFYGRLNKEATKNLLEKCRSEGVTMTSAIGSAVLCAISKLVNTKKEHVDELVLALTADTRQRCNPQIPNHDLSFHASATMAFTMPKREIPTTSEGMWKLAMRFGTHLKNSLDAGHIHVLAMMLGRLYQKNIHQPNYAEVPTCIISNWGRLPFQEQYGRWQLIDTTPFLNLILTVMPYIFVQTVNGNLTIGIMGSVPTMPSNVLEDLCNGTIRNLLLMIEEISTLRF</sequence>
<evidence type="ECO:0000256" key="2">
    <source>
        <dbReference type="ARBA" id="ARBA00023315"/>
    </source>
</evidence>
<dbReference type="Pfam" id="PF16911">
    <property type="entry name" value="PapA_C"/>
    <property type="match status" value="1"/>
</dbReference>
<dbReference type="InterPro" id="IPR023213">
    <property type="entry name" value="CAT-like_dom_sf"/>
</dbReference>
<dbReference type="Gene3D" id="3.30.559.30">
    <property type="entry name" value="Nonribosomal peptide synthetase, condensation domain"/>
    <property type="match status" value="1"/>
</dbReference>
<dbReference type="InterPro" id="IPR052058">
    <property type="entry name" value="Alcohol_O-acetyltransferase"/>
</dbReference>
<dbReference type="GO" id="GO:0016746">
    <property type="term" value="F:acyltransferase activity"/>
    <property type="evidence" value="ECO:0007669"/>
    <property type="project" value="UniProtKB-KW"/>
</dbReference>
<dbReference type="PANTHER" id="PTHR28037">
    <property type="entry name" value="ALCOHOL O-ACETYLTRANSFERASE 1-RELATED"/>
    <property type="match status" value="1"/>
</dbReference>
<dbReference type="Proteomes" id="UP000663852">
    <property type="component" value="Unassembled WGS sequence"/>
</dbReference>
<keyword evidence="1" id="KW-0808">Transferase</keyword>
<evidence type="ECO:0000256" key="1">
    <source>
        <dbReference type="ARBA" id="ARBA00022679"/>
    </source>
</evidence>
<evidence type="ECO:0000313" key="5">
    <source>
        <dbReference type="Proteomes" id="UP000663852"/>
    </source>
</evidence>
<comment type="caution">
    <text evidence="4">The sequence shown here is derived from an EMBL/GenBank/DDBJ whole genome shotgun (WGS) entry which is preliminary data.</text>
</comment>
<accession>A0A815I5I9</accession>
<evidence type="ECO:0000259" key="3">
    <source>
        <dbReference type="Pfam" id="PF16911"/>
    </source>
</evidence>
<dbReference type="PANTHER" id="PTHR28037:SF1">
    <property type="entry name" value="ALCOHOL O-ACETYLTRANSFERASE 1-RELATED"/>
    <property type="match status" value="1"/>
</dbReference>
<dbReference type="AlphaFoldDB" id="A0A815I5I9"/>
<proteinExistence type="predicted"/>
<reference evidence="4" key="1">
    <citation type="submission" date="2021-02" db="EMBL/GenBank/DDBJ databases">
        <authorList>
            <person name="Nowell W R."/>
        </authorList>
    </citation>
    <scope>NUCLEOTIDE SEQUENCE</scope>
</reference>
<dbReference type="EMBL" id="CAJNOJ010000278">
    <property type="protein sequence ID" value="CAF1363879.1"/>
    <property type="molecule type" value="Genomic_DNA"/>
</dbReference>
<keyword evidence="2" id="KW-0012">Acyltransferase</keyword>
<feature type="domain" description="Phthiocerol/phthiodiolone dimycocerosyl transferase C-terminal" evidence="3">
    <location>
        <begin position="253"/>
        <end position="417"/>
    </location>
</feature>
<dbReference type="OrthoDB" id="69784at2759"/>
<evidence type="ECO:0000313" key="4">
    <source>
        <dbReference type="EMBL" id="CAF1363879.1"/>
    </source>
</evidence>
<name>A0A815I5I9_ADIRI</name>
<dbReference type="InterPro" id="IPR031641">
    <property type="entry name" value="PapA_C"/>
</dbReference>
<protein>
    <recommendedName>
        <fullName evidence="3">Phthiocerol/phthiodiolone dimycocerosyl transferase C-terminal domain-containing protein</fullName>
    </recommendedName>
</protein>
<dbReference type="SUPFAM" id="SSF52777">
    <property type="entry name" value="CoA-dependent acyltransferases"/>
    <property type="match status" value="2"/>
</dbReference>